<dbReference type="InterPro" id="IPR004332">
    <property type="entry name" value="Transposase_MuDR"/>
</dbReference>
<evidence type="ECO:0000259" key="1">
    <source>
        <dbReference type="Pfam" id="PF03108"/>
    </source>
</evidence>
<gene>
    <name evidence="2" type="ORF">Ddye_030139</name>
</gene>
<evidence type="ECO:0000313" key="3">
    <source>
        <dbReference type="Proteomes" id="UP001280121"/>
    </source>
</evidence>
<reference evidence="2" key="1">
    <citation type="journal article" date="2023" name="Plant J.">
        <title>Genome sequences and population genomics provide insights into the demographic history, inbreeding, and mutation load of two 'living fossil' tree species of Dipteronia.</title>
        <authorList>
            <person name="Feng Y."/>
            <person name="Comes H.P."/>
            <person name="Chen J."/>
            <person name="Zhu S."/>
            <person name="Lu R."/>
            <person name="Zhang X."/>
            <person name="Li P."/>
            <person name="Qiu J."/>
            <person name="Olsen K.M."/>
            <person name="Qiu Y."/>
        </authorList>
    </citation>
    <scope>NUCLEOTIDE SEQUENCE</scope>
    <source>
        <strain evidence="2">KIB01</strain>
    </source>
</reference>
<accession>A0AAD9TFX0</accession>
<dbReference type="Pfam" id="PF03108">
    <property type="entry name" value="DBD_Tnp_Mut"/>
    <property type="match status" value="1"/>
</dbReference>
<proteinExistence type="predicted"/>
<organism evidence="2 3">
    <name type="scientific">Dipteronia dyeriana</name>
    <dbReference type="NCBI Taxonomy" id="168575"/>
    <lineage>
        <taxon>Eukaryota</taxon>
        <taxon>Viridiplantae</taxon>
        <taxon>Streptophyta</taxon>
        <taxon>Embryophyta</taxon>
        <taxon>Tracheophyta</taxon>
        <taxon>Spermatophyta</taxon>
        <taxon>Magnoliopsida</taxon>
        <taxon>eudicotyledons</taxon>
        <taxon>Gunneridae</taxon>
        <taxon>Pentapetalae</taxon>
        <taxon>rosids</taxon>
        <taxon>malvids</taxon>
        <taxon>Sapindales</taxon>
        <taxon>Sapindaceae</taxon>
        <taxon>Hippocastanoideae</taxon>
        <taxon>Acereae</taxon>
        <taxon>Dipteronia</taxon>
    </lineage>
</organism>
<keyword evidence="3" id="KW-1185">Reference proteome</keyword>
<sequence>MHNANNDNGDEIDGLPDVNEDGISQGVVVDIGSDNDSDVHLDPPNRGTAFRVWVDGSITLEVGQMFIGGSHFREIIKDYSIQKGFKLKINMNERKMITYKCKAKGCPHICLSVTKNRDANSVWLGKKFEAFIKENLDANIKVLGSVVLRQNGTNVPNCTLYKAKRYALKIRDDDHKQIYNKLYKVYPIALGVVETESLDSWRRFFELLYRHVGVYESRKVCFMTDRPRGNILALSEVWPNYNSRFRVKRRRAGRPRLSRRKRPNINCFATSQEEESWNAKAVGTSTALPYLKKFQKEREMCSTHPKLDSIYVGLAAVASRNVGAVSEHGGNAINHSRSVTTIYFDGSSTCAAGTITRDNIHLLGNVVINFRILVEKNYMSFFSFQFGIGLDMYSEGYEIESRYSGTSLTRGVKVPGRRYILDGSQTGVAVLGCQTGSVESLDVEVDWVLVFNLDKVFTNL</sequence>
<dbReference type="PANTHER" id="PTHR31973">
    <property type="entry name" value="POLYPROTEIN, PUTATIVE-RELATED"/>
    <property type="match status" value="1"/>
</dbReference>
<dbReference type="EMBL" id="JANJYI010000009">
    <property type="protein sequence ID" value="KAK2635347.1"/>
    <property type="molecule type" value="Genomic_DNA"/>
</dbReference>
<comment type="caution">
    <text evidence="2">The sequence shown here is derived from an EMBL/GenBank/DDBJ whole genome shotgun (WGS) entry which is preliminary data.</text>
</comment>
<dbReference type="PANTHER" id="PTHR31973:SF187">
    <property type="entry name" value="MUTATOR TRANSPOSASE MUDRA PROTEIN"/>
    <property type="match status" value="1"/>
</dbReference>
<protein>
    <recommendedName>
        <fullName evidence="1">Transposase MuDR plant domain-containing protein</fullName>
    </recommendedName>
</protein>
<name>A0AAD9TFX0_9ROSI</name>
<feature type="domain" description="Transposase MuDR plant" evidence="1">
    <location>
        <begin position="58"/>
        <end position="116"/>
    </location>
</feature>
<dbReference type="AlphaFoldDB" id="A0AAD9TFX0"/>
<evidence type="ECO:0000313" key="2">
    <source>
        <dbReference type="EMBL" id="KAK2635347.1"/>
    </source>
</evidence>
<dbReference type="Proteomes" id="UP001280121">
    <property type="component" value="Unassembled WGS sequence"/>
</dbReference>